<name>A0A4E0QXV5_FASHE</name>
<comment type="caution">
    <text evidence="2">The sequence shown here is derived from an EMBL/GenBank/DDBJ whole genome shotgun (WGS) entry which is preliminary data.</text>
</comment>
<dbReference type="SUPFAM" id="SSF48557">
    <property type="entry name" value="L-aspartase-like"/>
    <property type="match status" value="1"/>
</dbReference>
<evidence type="ECO:0000313" key="3">
    <source>
        <dbReference type="Proteomes" id="UP000230066"/>
    </source>
</evidence>
<dbReference type="Proteomes" id="UP000230066">
    <property type="component" value="Unassembled WGS sequence"/>
</dbReference>
<proteinExistence type="predicted"/>
<dbReference type="InterPro" id="IPR008948">
    <property type="entry name" value="L-Aspartase-like"/>
</dbReference>
<dbReference type="EMBL" id="JXXN02017388">
    <property type="protein sequence ID" value="THD18021.1"/>
    <property type="molecule type" value="Genomic_DNA"/>
</dbReference>
<sequence length="69" mass="8374">MCSLADAEMEQYDVYRNPLTTRYASREMIHNFSERRKYIIWRQLWIWLAEAQQELGFDISGKLPIPKHK</sequence>
<keyword evidence="1 2" id="KW-0456">Lyase</keyword>
<dbReference type="AlphaFoldDB" id="A0A4E0QXV5"/>
<reference evidence="2" key="1">
    <citation type="submission" date="2019-03" db="EMBL/GenBank/DDBJ databases">
        <title>Improved annotation for the trematode Fasciola hepatica.</title>
        <authorList>
            <person name="Choi Y.-J."/>
            <person name="Martin J."/>
            <person name="Mitreva M."/>
        </authorList>
    </citation>
    <scope>NUCLEOTIDE SEQUENCE [LARGE SCALE GENOMIC DNA]</scope>
</reference>
<dbReference type="PANTHER" id="PTHR43172">
    <property type="entry name" value="ADENYLOSUCCINATE LYASE"/>
    <property type="match status" value="1"/>
</dbReference>
<dbReference type="Gene3D" id="1.10.275.10">
    <property type="entry name" value="Fumarase/aspartase (N-terminal domain)"/>
    <property type="match status" value="1"/>
</dbReference>
<organism evidence="2 3">
    <name type="scientific">Fasciola hepatica</name>
    <name type="common">Liver fluke</name>
    <dbReference type="NCBI Taxonomy" id="6192"/>
    <lineage>
        <taxon>Eukaryota</taxon>
        <taxon>Metazoa</taxon>
        <taxon>Spiralia</taxon>
        <taxon>Lophotrochozoa</taxon>
        <taxon>Platyhelminthes</taxon>
        <taxon>Trematoda</taxon>
        <taxon>Digenea</taxon>
        <taxon>Plagiorchiida</taxon>
        <taxon>Echinostomata</taxon>
        <taxon>Echinostomatoidea</taxon>
        <taxon>Fasciolidae</taxon>
        <taxon>Fasciola</taxon>
    </lineage>
</organism>
<evidence type="ECO:0000256" key="1">
    <source>
        <dbReference type="ARBA" id="ARBA00023239"/>
    </source>
</evidence>
<keyword evidence="3" id="KW-1185">Reference proteome</keyword>
<protein>
    <submittedName>
        <fullName evidence="2">Argininosuccinate lyase</fullName>
    </submittedName>
</protein>
<dbReference type="PANTHER" id="PTHR43172:SF1">
    <property type="entry name" value="ADENYLOSUCCINATE LYASE"/>
    <property type="match status" value="1"/>
</dbReference>
<dbReference type="GO" id="GO:0070626">
    <property type="term" value="F:(S)-2-(5-amino-1-(5-phospho-D-ribosyl)imidazole-4-carboxamido) succinate lyase (fumarate-forming) activity"/>
    <property type="evidence" value="ECO:0007669"/>
    <property type="project" value="TreeGrafter"/>
</dbReference>
<dbReference type="GO" id="GO:0044208">
    <property type="term" value="P:'de novo' AMP biosynthetic process"/>
    <property type="evidence" value="ECO:0007669"/>
    <property type="project" value="TreeGrafter"/>
</dbReference>
<dbReference type="GO" id="GO:0005829">
    <property type="term" value="C:cytosol"/>
    <property type="evidence" value="ECO:0007669"/>
    <property type="project" value="TreeGrafter"/>
</dbReference>
<accession>A0A4E0QXV5</accession>
<evidence type="ECO:0000313" key="2">
    <source>
        <dbReference type="EMBL" id="THD18021.1"/>
    </source>
</evidence>
<dbReference type="InterPro" id="IPR024083">
    <property type="entry name" value="Fumarase/histidase_N"/>
</dbReference>
<dbReference type="GO" id="GO:0004018">
    <property type="term" value="F:N6-(1,2-dicarboxyethyl)AMP AMP-lyase (fumarate-forming) activity"/>
    <property type="evidence" value="ECO:0007669"/>
    <property type="project" value="TreeGrafter"/>
</dbReference>
<gene>
    <name evidence="2" type="ORF">D915_011025</name>
</gene>